<dbReference type="RefSeq" id="XP_064665524.1">
    <property type="nucleotide sequence ID" value="XM_064813908.1"/>
</dbReference>
<sequence length="550" mass="55741">MRIFTSSPSSLAVLLVSSLLPDYALAGDGYWIRSVLGARNGAGHGSGSNSATGVSSNSKSNLKTLTMTMGSTTITEPGGQYNWADVNRTYIALGLELSVNLSSLDPLDILASSSIYLSYVQPGLQVRSEENPTLISEMNPLVPFQMTGEGAGAPQMLFMLLYVQPHPLVVQDRYKLAFSGMKSDASKRENFNLETFCDSAGIKTLKASTWLMVNGTAGGKGQGETVPGSMQVSLGPPATTGTSGGTGTTTTGGTGGSDDQEITTIAPVPISSVTNSSVVTTSTSAGGFFGLPRPTLEPGSDYPSAIPTGSDEDSPSCSAGATATVTVTATVDEQGNPFTPSSALSTSDLPTTTSGAFPSEGLTSTLPGGPGNGTVPCTATGPPGSTPTDGSCEGGEGGDEEGGDEEGGDEEGGDEEGGDEEGDESTTTTEPDESETTEPPCDTCESSGSSDIVGPTSTGAEELTTTTEPDESETTTPPASLTATSREISTTITKLTTLRPVPHNSTSIGTGTGGIRPTTTIPIVEAGGVRDTPSRALALGGTILILFVFL</sequence>
<gene>
    <name evidence="3" type="ORF">N656DRAFT_772175</name>
</gene>
<feature type="compositionally biased region" description="Polar residues" evidence="1">
    <location>
        <begin position="336"/>
        <end position="366"/>
    </location>
</feature>
<feature type="compositionally biased region" description="Low complexity" evidence="1">
    <location>
        <begin position="474"/>
        <end position="484"/>
    </location>
</feature>
<feature type="region of interest" description="Disordered" evidence="1">
    <location>
        <begin position="219"/>
        <end position="260"/>
    </location>
</feature>
<evidence type="ECO:0000256" key="1">
    <source>
        <dbReference type="SAM" id="MobiDB-lite"/>
    </source>
</evidence>
<feature type="region of interest" description="Disordered" evidence="1">
    <location>
        <begin position="284"/>
        <end position="320"/>
    </location>
</feature>
<dbReference type="EMBL" id="MU853367">
    <property type="protein sequence ID" value="KAK4107954.1"/>
    <property type="molecule type" value="Genomic_DNA"/>
</dbReference>
<name>A0AAN6T8G7_9PEZI</name>
<feature type="region of interest" description="Disordered" evidence="1">
    <location>
        <begin position="333"/>
        <end position="485"/>
    </location>
</feature>
<dbReference type="AlphaFoldDB" id="A0AAN6T8G7"/>
<evidence type="ECO:0000313" key="4">
    <source>
        <dbReference type="Proteomes" id="UP001302812"/>
    </source>
</evidence>
<feature type="compositionally biased region" description="Acidic residues" evidence="1">
    <location>
        <begin position="396"/>
        <end position="436"/>
    </location>
</feature>
<reference evidence="3" key="2">
    <citation type="submission" date="2023-05" db="EMBL/GenBank/DDBJ databases">
        <authorList>
            <consortium name="Lawrence Berkeley National Laboratory"/>
            <person name="Steindorff A."/>
            <person name="Hensen N."/>
            <person name="Bonometti L."/>
            <person name="Westerberg I."/>
            <person name="Brannstrom I.O."/>
            <person name="Guillou S."/>
            <person name="Cros-Aarteil S."/>
            <person name="Calhoun S."/>
            <person name="Haridas S."/>
            <person name="Kuo A."/>
            <person name="Mondo S."/>
            <person name="Pangilinan J."/>
            <person name="Riley R."/>
            <person name="Labutti K."/>
            <person name="Andreopoulos B."/>
            <person name="Lipzen A."/>
            <person name="Chen C."/>
            <person name="Yanf M."/>
            <person name="Daum C."/>
            <person name="Ng V."/>
            <person name="Clum A."/>
            <person name="Ohm R."/>
            <person name="Martin F."/>
            <person name="Silar P."/>
            <person name="Natvig D."/>
            <person name="Lalanne C."/>
            <person name="Gautier V."/>
            <person name="Ament-Velasquez S.L."/>
            <person name="Kruys A."/>
            <person name="Hutchinson M.I."/>
            <person name="Powell A.J."/>
            <person name="Barry K."/>
            <person name="Miller A.N."/>
            <person name="Grigoriev I.V."/>
            <person name="Debuchy R."/>
            <person name="Gladieux P."/>
            <person name="Thoren M.H."/>
            <person name="Johannesson H."/>
        </authorList>
    </citation>
    <scope>NUCLEOTIDE SEQUENCE</scope>
    <source>
        <strain evidence="3">CBS 508.74</strain>
    </source>
</reference>
<feature type="signal peptide" evidence="2">
    <location>
        <begin position="1"/>
        <end position="26"/>
    </location>
</feature>
<feature type="chain" id="PRO_5042974295" evidence="2">
    <location>
        <begin position="27"/>
        <end position="550"/>
    </location>
</feature>
<protein>
    <submittedName>
        <fullName evidence="3">Uncharacterized protein</fullName>
    </submittedName>
</protein>
<reference evidence="3" key="1">
    <citation type="journal article" date="2023" name="Mol. Phylogenet. Evol.">
        <title>Genome-scale phylogeny and comparative genomics of the fungal order Sordariales.</title>
        <authorList>
            <person name="Hensen N."/>
            <person name="Bonometti L."/>
            <person name="Westerberg I."/>
            <person name="Brannstrom I.O."/>
            <person name="Guillou S."/>
            <person name="Cros-Aarteil S."/>
            <person name="Calhoun S."/>
            <person name="Haridas S."/>
            <person name="Kuo A."/>
            <person name="Mondo S."/>
            <person name="Pangilinan J."/>
            <person name="Riley R."/>
            <person name="LaButti K."/>
            <person name="Andreopoulos B."/>
            <person name="Lipzen A."/>
            <person name="Chen C."/>
            <person name="Yan M."/>
            <person name="Daum C."/>
            <person name="Ng V."/>
            <person name="Clum A."/>
            <person name="Steindorff A."/>
            <person name="Ohm R.A."/>
            <person name="Martin F."/>
            <person name="Silar P."/>
            <person name="Natvig D.O."/>
            <person name="Lalanne C."/>
            <person name="Gautier V."/>
            <person name="Ament-Velasquez S.L."/>
            <person name="Kruys A."/>
            <person name="Hutchinson M.I."/>
            <person name="Powell A.J."/>
            <person name="Barry K."/>
            <person name="Miller A.N."/>
            <person name="Grigoriev I.V."/>
            <person name="Debuchy R."/>
            <person name="Gladieux P."/>
            <person name="Hiltunen Thoren M."/>
            <person name="Johannesson H."/>
        </authorList>
    </citation>
    <scope>NUCLEOTIDE SEQUENCE</scope>
    <source>
        <strain evidence="3">CBS 508.74</strain>
    </source>
</reference>
<dbReference type="GeneID" id="89938033"/>
<organism evidence="3 4">
    <name type="scientific">Canariomyces notabilis</name>
    <dbReference type="NCBI Taxonomy" id="2074819"/>
    <lineage>
        <taxon>Eukaryota</taxon>
        <taxon>Fungi</taxon>
        <taxon>Dikarya</taxon>
        <taxon>Ascomycota</taxon>
        <taxon>Pezizomycotina</taxon>
        <taxon>Sordariomycetes</taxon>
        <taxon>Sordariomycetidae</taxon>
        <taxon>Sordariales</taxon>
        <taxon>Chaetomiaceae</taxon>
        <taxon>Canariomyces</taxon>
    </lineage>
</organism>
<keyword evidence="4" id="KW-1185">Reference proteome</keyword>
<evidence type="ECO:0000313" key="3">
    <source>
        <dbReference type="EMBL" id="KAK4107954.1"/>
    </source>
</evidence>
<dbReference type="Proteomes" id="UP001302812">
    <property type="component" value="Unassembled WGS sequence"/>
</dbReference>
<feature type="compositionally biased region" description="Low complexity" evidence="1">
    <location>
        <begin position="456"/>
        <end position="467"/>
    </location>
</feature>
<proteinExistence type="predicted"/>
<evidence type="ECO:0000256" key="2">
    <source>
        <dbReference type="SAM" id="SignalP"/>
    </source>
</evidence>
<keyword evidence="2" id="KW-0732">Signal</keyword>
<feature type="compositionally biased region" description="Gly residues" evidence="1">
    <location>
        <begin position="242"/>
        <end position="256"/>
    </location>
</feature>
<comment type="caution">
    <text evidence="3">The sequence shown here is derived from an EMBL/GenBank/DDBJ whole genome shotgun (WGS) entry which is preliminary data.</text>
</comment>
<accession>A0AAN6T8G7</accession>